<dbReference type="InterPro" id="IPR003591">
    <property type="entry name" value="Leu-rich_rpt_typical-subtyp"/>
</dbReference>
<dbReference type="OrthoDB" id="238681at2759"/>
<dbReference type="InterPro" id="IPR033116">
    <property type="entry name" value="TRYPSIN_SER"/>
</dbReference>
<dbReference type="PANTHER" id="PTHR24256">
    <property type="entry name" value="TRYPTASE-RELATED"/>
    <property type="match status" value="1"/>
</dbReference>
<dbReference type="InterPro" id="IPR001314">
    <property type="entry name" value="Peptidase_S1A"/>
</dbReference>
<accession>A0A9J6C4L7</accession>
<reference evidence="8" key="1">
    <citation type="submission" date="2021-03" db="EMBL/GenBank/DDBJ databases">
        <title>Chromosome level genome of the anhydrobiotic midge Polypedilum vanderplanki.</title>
        <authorList>
            <person name="Yoshida Y."/>
            <person name="Kikawada T."/>
            <person name="Gusev O."/>
        </authorList>
    </citation>
    <scope>NUCLEOTIDE SEQUENCE</scope>
    <source>
        <strain evidence="8">NIAS01</strain>
        <tissue evidence="8">Whole body or cell culture</tissue>
    </source>
</reference>
<dbReference type="PRINTS" id="PR00722">
    <property type="entry name" value="CHYMOTRYPSIN"/>
</dbReference>
<sequence length="541" mass="62133">MNIQRVLVFILISIFICEIFANDNCGVSKIPQGLIYGGTSVKIQEWPWLVPLFYIKNDEYFCSSNLISRQHLLTVAHCIHEKQMLRATTKDEIYAYIGRFDLTKTVNEPHSFKENIKKILIHKNWNPAVPNYDSDIAILTLNNRVQFNDFVQPVCLPDKNFQIDVRRGSVVGFGKSENLLRHEPRPKKIEISSLTNDDCFFTDYNFARFGSRTTFCAGEEGKSPCKGDSGSAFLIHENNWRIAGMVSSALDQDCAHNKFVLFTNVAKFTDWIENEISSTENSNSFDSIFNEFDEEQEQPLNENVNLVDVDCKFENVGTSYGCSVNGLEAPDNEIKLVINNGKHKTSRTNRDVAVMHMKYGKISHFPDMTKVVETFANLQGFGVTLNKMKYIKRDEVKSLGKLKFFLISDNEFEVIPADTFADLKELELIDICRNKIKTIEPNWLSSMPKLRVFKARSNLFTEIPRDLFVNNPELEEILFDFNPIEKSYVNFTELKKLKNLAMLKLSCVNLHYCKDENNKNCIRSLLQFSHIVDGYCGSYSE</sequence>
<dbReference type="PROSITE" id="PS50240">
    <property type="entry name" value="TRYPSIN_DOM"/>
    <property type="match status" value="1"/>
</dbReference>
<evidence type="ECO:0000256" key="1">
    <source>
        <dbReference type="ARBA" id="ARBA00022614"/>
    </source>
</evidence>
<dbReference type="InterPro" id="IPR001254">
    <property type="entry name" value="Trypsin_dom"/>
</dbReference>
<evidence type="ECO:0000256" key="2">
    <source>
        <dbReference type="ARBA" id="ARBA00022737"/>
    </source>
</evidence>
<dbReference type="InterPro" id="IPR001611">
    <property type="entry name" value="Leu-rich_rpt"/>
</dbReference>
<proteinExistence type="inferred from homology"/>
<dbReference type="Gene3D" id="3.80.10.10">
    <property type="entry name" value="Ribonuclease Inhibitor"/>
    <property type="match status" value="1"/>
</dbReference>
<evidence type="ECO:0000259" key="7">
    <source>
        <dbReference type="PROSITE" id="PS50240"/>
    </source>
</evidence>
<organism evidence="8 9">
    <name type="scientific">Polypedilum vanderplanki</name>
    <name type="common">Sleeping chironomid midge</name>
    <dbReference type="NCBI Taxonomy" id="319348"/>
    <lineage>
        <taxon>Eukaryota</taxon>
        <taxon>Metazoa</taxon>
        <taxon>Ecdysozoa</taxon>
        <taxon>Arthropoda</taxon>
        <taxon>Hexapoda</taxon>
        <taxon>Insecta</taxon>
        <taxon>Pterygota</taxon>
        <taxon>Neoptera</taxon>
        <taxon>Endopterygota</taxon>
        <taxon>Diptera</taxon>
        <taxon>Nematocera</taxon>
        <taxon>Chironomoidea</taxon>
        <taxon>Chironomidae</taxon>
        <taxon>Chironominae</taxon>
        <taxon>Polypedilum</taxon>
        <taxon>Polypedilum</taxon>
    </lineage>
</organism>
<dbReference type="SMART" id="SM00369">
    <property type="entry name" value="LRR_TYP"/>
    <property type="match status" value="3"/>
</dbReference>
<dbReference type="InterPro" id="IPR009003">
    <property type="entry name" value="Peptidase_S1_PA"/>
</dbReference>
<dbReference type="InterPro" id="IPR051487">
    <property type="entry name" value="Ser/Thr_Proteases_Immune/Dev"/>
</dbReference>
<keyword evidence="2" id="KW-0677">Repeat</keyword>
<keyword evidence="4" id="KW-0325">Glycoprotein</keyword>
<dbReference type="EMBL" id="JADBJN010000002">
    <property type="protein sequence ID" value="KAG5677124.1"/>
    <property type="molecule type" value="Genomic_DNA"/>
</dbReference>
<dbReference type="FunFam" id="2.40.10.10:FF:000068">
    <property type="entry name" value="transmembrane protease serine 2"/>
    <property type="match status" value="1"/>
</dbReference>
<name>A0A9J6C4L7_POLVA</name>
<dbReference type="GO" id="GO:0004252">
    <property type="term" value="F:serine-type endopeptidase activity"/>
    <property type="evidence" value="ECO:0007669"/>
    <property type="project" value="InterPro"/>
</dbReference>
<feature type="signal peptide" evidence="6">
    <location>
        <begin position="1"/>
        <end position="21"/>
    </location>
</feature>
<gene>
    <name evidence="8" type="ORF">PVAND_006906</name>
</gene>
<evidence type="ECO:0000256" key="5">
    <source>
        <dbReference type="ARBA" id="ARBA00024195"/>
    </source>
</evidence>
<keyword evidence="3" id="KW-1015">Disulfide bond</keyword>
<evidence type="ECO:0000256" key="6">
    <source>
        <dbReference type="SAM" id="SignalP"/>
    </source>
</evidence>
<dbReference type="Pfam" id="PF00089">
    <property type="entry name" value="Trypsin"/>
    <property type="match status" value="1"/>
</dbReference>
<dbReference type="Proteomes" id="UP001107558">
    <property type="component" value="Chromosome 2"/>
</dbReference>
<evidence type="ECO:0000256" key="4">
    <source>
        <dbReference type="ARBA" id="ARBA00023180"/>
    </source>
</evidence>
<dbReference type="CDD" id="cd00190">
    <property type="entry name" value="Tryp_SPc"/>
    <property type="match status" value="1"/>
</dbReference>
<dbReference type="InterPro" id="IPR032675">
    <property type="entry name" value="LRR_dom_sf"/>
</dbReference>
<dbReference type="PROSITE" id="PS00135">
    <property type="entry name" value="TRYPSIN_SER"/>
    <property type="match status" value="1"/>
</dbReference>
<evidence type="ECO:0000313" key="8">
    <source>
        <dbReference type="EMBL" id="KAG5677124.1"/>
    </source>
</evidence>
<dbReference type="InterPro" id="IPR043504">
    <property type="entry name" value="Peptidase_S1_PA_chymotrypsin"/>
</dbReference>
<evidence type="ECO:0000313" key="9">
    <source>
        <dbReference type="Proteomes" id="UP001107558"/>
    </source>
</evidence>
<feature type="domain" description="Peptidase S1" evidence="7">
    <location>
        <begin position="35"/>
        <end position="277"/>
    </location>
</feature>
<comment type="similarity">
    <text evidence="5">Belongs to the peptidase S1 family. CLIP subfamily.</text>
</comment>
<dbReference type="SMART" id="SM00020">
    <property type="entry name" value="Tryp_SPc"/>
    <property type="match status" value="1"/>
</dbReference>
<keyword evidence="6" id="KW-0732">Signal</keyword>
<dbReference type="Gene3D" id="2.40.10.10">
    <property type="entry name" value="Trypsin-like serine proteases"/>
    <property type="match status" value="1"/>
</dbReference>
<dbReference type="Pfam" id="PF13855">
    <property type="entry name" value="LRR_8"/>
    <property type="match status" value="1"/>
</dbReference>
<protein>
    <recommendedName>
        <fullName evidence="7">Peptidase S1 domain-containing protein</fullName>
    </recommendedName>
</protein>
<evidence type="ECO:0000256" key="3">
    <source>
        <dbReference type="ARBA" id="ARBA00023157"/>
    </source>
</evidence>
<keyword evidence="1" id="KW-0433">Leucine-rich repeat</keyword>
<dbReference type="GO" id="GO:0006508">
    <property type="term" value="P:proteolysis"/>
    <property type="evidence" value="ECO:0007669"/>
    <property type="project" value="InterPro"/>
</dbReference>
<feature type="chain" id="PRO_5039891368" description="Peptidase S1 domain-containing protein" evidence="6">
    <location>
        <begin position="22"/>
        <end position="541"/>
    </location>
</feature>
<keyword evidence="9" id="KW-1185">Reference proteome</keyword>
<dbReference type="AlphaFoldDB" id="A0A9J6C4L7"/>
<comment type="caution">
    <text evidence="8">The sequence shown here is derived from an EMBL/GenBank/DDBJ whole genome shotgun (WGS) entry which is preliminary data.</text>
</comment>
<dbReference type="SUPFAM" id="SSF50494">
    <property type="entry name" value="Trypsin-like serine proteases"/>
    <property type="match status" value="1"/>
</dbReference>
<dbReference type="SUPFAM" id="SSF52058">
    <property type="entry name" value="L domain-like"/>
    <property type="match status" value="1"/>
</dbReference>